<dbReference type="PANTHER" id="PTHR30446:SF0">
    <property type="entry name" value="RECOMBINATION PROTEIN RECR"/>
    <property type="match status" value="1"/>
</dbReference>
<organism evidence="9 10">
    <name type="scientific">Turneriella parva (strain ATCC BAA-1111 / DSM 21527 / NCTC 11395 / H)</name>
    <name type="common">Leptospira parva</name>
    <dbReference type="NCBI Taxonomy" id="869212"/>
    <lineage>
        <taxon>Bacteria</taxon>
        <taxon>Pseudomonadati</taxon>
        <taxon>Spirochaetota</taxon>
        <taxon>Spirochaetia</taxon>
        <taxon>Leptospirales</taxon>
        <taxon>Leptospiraceae</taxon>
        <taxon>Turneriella</taxon>
    </lineage>
</organism>
<keyword evidence="1 7" id="KW-0479">Metal-binding</keyword>
<keyword evidence="10" id="KW-1185">Reference proteome</keyword>
<accession>I4BAU5</accession>
<dbReference type="InterPro" id="IPR023627">
    <property type="entry name" value="Rcmb_RecR"/>
</dbReference>
<dbReference type="InterPro" id="IPR034137">
    <property type="entry name" value="TOPRIM_RecR"/>
</dbReference>
<dbReference type="RefSeq" id="WP_014804879.1">
    <property type="nucleotide sequence ID" value="NC_018020.1"/>
</dbReference>
<protein>
    <recommendedName>
        <fullName evidence="7">Recombination protein RecR</fullName>
    </recommendedName>
</protein>
<keyword evidence="3 7" id="KW-0863">Zinc-finger</keyword>
<dbReference type="GO" id="GO:0006310">
    <property type="term" value="P:DNA recombination"/>
    <property type="evidence" value="ECO:0007669"/>
    <property type="project" value="UniProtKB-UniRule"/>
</dbReference>
<dbReference type="PROSITE" id="PS50880">
    <property type="entry name" value="TOPRIM"/>
    <property type="match status" value="1"/>
</dbReference>
<feature type="domain" description="Toprim" evidence="8">
    <location>
        <begin position="84"/>
        <end position="179"/>
    </location>
</feature>
<dbReference type="EMBL" id="CP002959">
    <property type="protein sequence ID" value="AFM14402.1"/>
    <property type="molecule type" value="Genomic_DNA"/>
</dbReference>
<dbReference type="STRING" id="869212.Turpa_3768"/>
<evidence type="ECO:0000256" key="6">
    <source>
        <dbReference type="ARBA" id="ARBA00023204"/>
    </source>
</evidence>
<evidence type="ECO:0000256" key="4">
    <source>
        <dbReference type="ARBA" id="ARBA00022833"/>
    </source>
</evidence>
<dbReference type="InterPro" id="IPR006171">
    <property type="entry name" value="TOPRIM_dom"/>
</dbReference>
<evidence type="ECO:0000256" key="1">
    <source>
        <dbReference type="ARBA" id="ARBA00022723"/>
    </source>
</evidence>
<dbReference type="GO" id="GO:0006281">
    <property type="term" value="P:DNA repair"/>
    <property type="evidence" value="ECO:0007669"/>
    <property type="project" value="UniProtKB-UniRule"/>
</dbReference>
<dbReference type="PATRIC" id="fig|869212.3.peg.3796"/>
<dbReference type="GO" id="GO:0008270">
    <property type="term" value="F:zinc ion binding"/>
    <property type="evidence" value="ECO:0007669"/>
    <property type="project" value="UniProtKB-KW"/>
</dbReference>
<evidence type="ECO:0000256" key="7">
    <source>
        <dbReference type="HAMAP-Rule" id="MF_00017"/>
    </source>
</evidence>
<keyword evidence="4 7" id="KW-0862">Zinc</keyword>
<proteinExistence type="inferred from homology"/>
<dbReference type="Pfam" id="PF21176">
    <property type="entry name" value="RecR_HhH"/>
    <property type="match status" value="1"/>
</dbReference>
<dbReference type="KEGG" id="tpx:Turpa_3768"/>
<comment type="function">
    <text evidence="7">May play a role in DNA repair. It seems to be involved in an RecBC-independent recombinational process of DNA repair. It may act with RecF and RecO.</text>
</comment>
<dbReference type="Gene3D" id="1.10.8.420">
    <property type="entry name" value="RecR Domain 1"/>
    <property type="match status" value="1"/>
</dbReference>
<evidence type="ECO:0000259" key="8">
    <source>
        <dbReference type="PROSITE" id="PS50880"/>
    </source>
</evidence>
<dbReference type="Gene3D" id="3.40.1360.10">
    <property type="match status" value="1"/>
</dbReference>
<dbReference type="SUPFAM" id="SSF111304">
    <property type="entry name" value="Recombination protein RecR"/>
    <property type="match status" value="1"/>
</dbReference>
<keyword evidence="2 7" id="KW-0227">DNA damage</keyword>
<dbReference type="SMART" id="SM00493">
    <property type="entry name" value="TOPRIM"/>
    <property type="match status" value="1"/>
</dbReference>
<dbReference type="HOGENOM" id="CLU_060739_1_0_12"/>
<dbReference type="PANTHER" id="PTHR30446">
    <property type="entry name" value="RECOMBINATION PROTEIN RECR"/>
    <property type="match status" value="1"/>
</dbReference>
<reference evidence="9 10" key="1">
    <citation type="submission" date="2012-06" db="EMBL/GenBank/DDBJ databases">
        <title>The complete chromosome of genome of Turneriella parva DSM 21527.</title>
        <authorList>
            <consortium name="US DOE Joint Genome Institute (JGI-PGF)"/>
            <person name="Lucas S."/>
            <person name="Han J."/>
            <person name="Lapidus A."/>
            <person name="Bruce D."/>
            <person name="Goodwin L."/>
            <person name="Pitluck S."/>
            <person name="Peters L."/>
            <person name="Kyrpides N."/>
            <person name="Mavromatis K."/>
            <person name="Ivanova N."/>
            <person name="Mikhailova N."/>
            <person name="Chertkov O."/>
            <person name="Detter J.C."/>
            <person name="Tapia R."/>
            <person name="Han C."/>
            <person name="Land M."/>
            <person name="Hauser L."/>
            <person name="Markowitz V."/>
            <person name="Cheng J.-F."/>
            <person name="Hugenholtz P."/>
            <person name="Woyke T."/>
            <person name="Wu D."/>
            <person name="Gronow S."/>
            <person name="Wellnitz S."/>
            <person name="Brambilla E."/>
            <person name="Klenk H.-P."/>
            <person name="Eisen J.A."/>
        </authorList>
    </citation>
    <scope>NUCLEOTIDE SEQUENCE [LARGE SCALE GENOMIC DNA]</scope>
    <source>
        <strain evidence="10">ATCC BAA-1111 / DSM 21527 / NCTC 11395 / H</strain>
    </source>
</reference>
<gene>
    <name evidence="7" type="primary">recR</name>
    <name evidence="9" type="ordered locus">Turpa_3768</name>
</gene>
<dbReference type="InterPro" id="IPR000093">
    <property type="entry name" value="DNA_Rcmb_RecR"/>
</dbReference>
<comment type="caution">
    <text evidence="7">Lacks conserved residue(s) required for the propagation of feature annotation.</text>
</comment>
<evidence type="ECO:0000313" key="9">
    <source>
        <dbReference type="EMBL" id="AFM14402.1"/>
    </source>
</evidence>
<keyword evidence="5 7" id="KW-0233">DNA recombination</keyword>
<dbReference type="GO" id="GO:0003677">
    <property type="term" value="F:DNA binding"/>
    <property type="evidence" value="ECO:0007669"/>
    <property type="project" value="UniProtKB-UniRule"/>
</dbReference>
<dbReference type="Proteomes" id="UP000006048">
    <property type="component" value="Chromosome"/>
</dbReference>
<keyword evidence="6 7" id="KW-0234">DNA repair</keyword>
<evidence type="ECO:0000256" key="5">
    <source>
        <dbReference type="ARBA" id="ARBA00023172"/>
    </source>
</evidence>
<dbReference type="CDD" id="cd01025">
    <property type="entry name" value="TOPRIM_recR"/>
    <property type="match status" value="1"/>
</dbReference>
<dbReference type="NCBIfam" id="TIGR00615">
    <property type="entry name" value="recR"/>
    <property type="match status" value="1"/>
</dbReference>
<dbReference type="HAMAP" id="MF_00017">
    <property type="entry name" value="RecR"/>
    <property type="match status" value="1"/>
</dbReference>
<comment type="similarity">
    <text evidence="7">Belongs to the RecR family.</text>
</comment>
<dbReference type="Pfam" id="PF13662">
    <property type="entry name" value="Toprim_4"/>
    <property type="match status" value="1"/>
</dbReference>
<evidence type="ECO:0000313" key="10">
    <source>
        <dbReference type="Proteomes" id="UP000006048"/>
    </source>
</evidence>
<evidence type="ECO:0000256" key="3">
    <source>
        <dbReference type="ARBA" id="ARBA00022771"/>
    </source>
</evidence>
<name>I4BAU5_TURPD</name>
<dbReference type="AlphaFoldDB" id="I4BAU5"/>
<sequence>MPPELLAAIEAIQSLPGIGRRSAMRIVFSLIEGGKTRVENFNHALTELVTRITACSRCGAYTSRGADPAATGCVYCDNPRRDSASLCVVEQPSDIYAVENTGEHRGLYHVLGGVLSPLDGIGPEELHLPELAERAARLGIKEVIVAANPSVEGNATAHYIADLLKPSGIRVTRIATGLALGQMLDFAETQAISQSIRQRVDL</sequence>
<evidence type="ECO:0000256" key="2">
    <source>
        <dbReference type="ARBA" id="ARBA00022763"/>
    </source>
</evidence>